<dbReference type="InterPro" id="IPR057739">
    <property type="entry name" value="Glyco_hydro_29_N"/>
</dbReference>
<evidence type="ECO:0000256" key="2">
    <source>
        <dbReference type="ARBA" id="ARBA00012662"/>
    </source>
</evidence>
<evidence type="ECO:0000313" key="8">
    <source>
        <dbReference type="Proteomes" id="UP000783796"/>
    </source>
</evidence>
<reference evidence="7" key="1">
    <citation type="journal article" date="2021" name="PeerJ">
        <title>Extensive microbial diversity within the chicken gut microbiome revealed by metagenomics and culture.</title>
        <authorList>
            <person name="Gilroy R."/>
            <person name="Ravi A."/>
            <person name="Getino M."/>
            <person name="Pursley I."/>
            <person name="Horton D.L."/>
            <person name="Alikhan N.F."/>
            <person name="Baker D."/>
            <person name="Gharbi K."/>
            <person name="Hall N."/>
            <person name="Watson M."/>
            <person name="Adriaenssens E.M."/>
            <person name="Foster-Nyarko E."/>
            <person name="Jarju S."/>
            <person name="Secka A."/>
            <person name="Antonio M."/>
            <person name="Oren A."/>
            <person name="Chaudhuri R.R."/>
            <person name="La Ragione R."/>
            <person name="Hildebrand F."/>
            <person name="Pallen M.J."/>
        </authorList>
    </citation>
    <scope>NUCLEOTIDE SEQUENCE</scope>
    <source>
        <strain evidence="7">G4-2901</strain>
    </source>
</reference>
<dbReference type="GO" id="GO:0004560">
    <property type="term" value="F:alpha-L-fucosidase activity"/>
    <property type="evidence" value="ECO:0007669"/>
    <property type="project" value="InterPro"/>
</dbReference>
<keyword evidence="3" id="KW-0732">Signal</keyword>
<dbReference type="PANTHER" id="PTHR10030:SF37">
    <property type="entry name" value="ALPHA-L-FUCOSIDASE-RELATED"/>
    <property type="match status" value="1"/>
</dbReference>
<comment type="caution">
    <text evidence="7">The sequence shown here is derived from an EMBL/GenBank/DDBJ whole genome shotgun (WGS) entry which is preliminary data.</text>
</comment>
<evidence type="ECO:0000256" key="3">
    <source>
        <dbReference type="ARBA" id="ARBA00022729"/>
    </source>
</evidence>
<dbReference type="EMBL" id="JAHLFW010000064">
    <property type="protein sequence ID" value="MBU3838108.1"/>
    <property type="molecule type" value="Genomic_DNA"/>
</dbReference>
<dbReference type="InterPro" id="IPR008979">
    <property type="entry name" value="Galactose-bd-like_sf"/>
</dbReference>
<dbReference type="GO" id="GO:0016139">
    <property type="term" value="P:glycoside catabolic process"/>
    <property type="evidence" value="ECO:0007669"/>
    <property type="project" value="TreeGrafter"/>
</dbReference>
<dbReference type="EC" id="3.2.1.51" evidence="2"/>
<dbReference type="SUPFAM" id="SSF51445">
    <property type="entry name" value="(Trans)glycosidases"/>
    <property type="match status" value="1"/>
</dbReference>
<evidence type="ECO:0000259" key="6">
    <source>
        <dbReference type="Pfam" id="PF01120"/>
    </source>
</evidence>
<sequence>MRRFLSIFCAITCFNCLNLTDSATLKAKEEKPIVVPAPHQIKWSESEMGVVFHYDLHVFDGQIYGQGNNRITPVEDYNIFNPTQLDTDQWILSAKAAGAKFAILTATHETGFGLWQSDVNPYCLKAVKWRDGKGDIVRDFVNSCRKYGIQPGIYIGIRWNSLFGIHNFKAEGEGEFAKNRQEWYKRLCEKMVTEICTRYGELFMIWFDGGADDPKGLGPDVEPIVNKYQPNCLFYHNVNRADLRWGGSESGTVGYPCWSTFPYPFSHSNATEDKNEHTRLLVHGDPDGKYWVPAMADAPLRGYNGRHEWFWEPGDDDKAVYPLENLMDMYEKSVGRNATLMIGLTPNPDGLIPDGDVKRLQEWGTEINRRFQTPLSKVAGEKKSFTIRLDKKQPVNYYMIQEDIQFGERIRSYQVKVKVDGKWKTVCEGSSVGNKRIESFETVETDAVRLDIKGCLDTPVVTNFSVYYCSE</sequence>
<keyword evidence="5" id="KW-0326">Glycosidase</keyword>
<organism evidence="7 8">
    <name type="scientific">Candidatus Phocaeicola faecigallinarum</name>
    <dbReference type="NCBI Taxonomy" id="2838732"/>
    <lineage>
        <taxon>Bacteria</taxon>
        <taxon>Pseudomonadati</taxon>
        <taxon>Bacteroidota</taxon>
        <taxon>Bacteroidia</taxon>
        <taxon>Bacteroidales</taxon>
        <taxon>Bacteroidaceae</taxon>
        <taxon>Phocaeicola</taxon>
    </lineage>
</organism>
<dbReference type="Proteomes" id="UP000783796">
    <property type="component" value="Unassembled WGS sequence"/>
</dbReference>
<dbReference type="GO" id="GO:0005764">
    <property type="term" value="C:lysosome"/>
    <property type="evidence" value="ECO:0007669"/>
    <property type="project" value="TreeGrafter"/>
</dbReference>
<dbReference type="InterPro" id="IPR000933">
    <property type="entry name" value="Glyco_hydro_29"/>
</dbReference>
<dbReference type="Gene3D" id="2.60.120.260">
    <property type="entry name" value="Galactose-binding domain-like"/>
    <property type="match status" value="1"/>
</dbReference>
<comment type="similarity">
    <text evidence="1">Belongs to the glycosyl hydrolase 29 family.</text>
</comment>
<reference evidence="7" key="2">
    <citation type="submission" date="2021-04" db="EMBL/GenBank/DDBJ databases">
        <authorList>
            <person name="Gilroy R."/>
        </authorList>
    </citation>
    <scope>NUCLEOTIDE SEQUENCE</scope>
    <source>
        <strain evidence="7">G4-2901</strain>
    </source>
</reference>
<dbReference type="AlphaFoldDB" id="A0A948WZ59"/>
<name>A0A948WZ59_9BACT</name>
<dbReference type="Gene3D" id="3.20.20.80">
    <property type="entry name" value="Glycosidases"/>
    <property type="match status" value="1"/>
</dbReference>
<dbReference type="InterPro" id="IPR017853">
    <property type="entry name" value="GH"/>
</dbReference>
<evidence type="ECO:0000313" key="7">
    <source>
        <dbReference type="EMBL" id="MBU3838108.1"/>
    </source>
</evidence>
<evidence type="ECO:0000256" key="5">
    <source>
        <dbReference type="ARBA" id="ARBA00023295"/>
    </source>
</evidence>
<accession>A0A948WZ59</accession>
<dbReference type="SMART" id="SM00812">
    <property type="entry name" value="Alpha_L_fucos"/>
    <property type="match status" value="1"/>
</dbReference>
<gene>
    <name evidence="7" type="ORF">H9777_07305</name>
</gene>
<dbReference type="PANTHER" id="PTHR10030">
    <property type="entry name" value="ALPHA-L-FUCOSIDASE"/>
    <property type="match status" value="1"/>
</dbReference>
<dbReference type="Pfam" id="PF01120">
    <property type="entry name" value="Alpha_L_fucos"/>
    <property type="match status" value="1"/>
</dbReference>
<evidence type="ECO:0000256" key="1">
    <source>
        <dbReference type="ARBA" id="ARBA00007951"/>
    </source>
</evidence>
<feature type="domain" description="Glycoside hydrolase family 29 N-terminal" evidence="6">
    <location>
        <begin position="76"/>
        <end position="365"/>
    </location>
</feature>
<dbReference type="SUPFAM" id="SSF49785">
    <property type="entry name" value="Galactose-binding domain-like"/>
    <property type="match status" value="1"/>
</dbReference>
<protein>
    <recommendedName>
        <fullName evidence="2">alpha-L-fucosidase</fullName>
        <ecNumber evidence="2">3.2.1.51</ecNumber>
    </recommendedName>
</protein>
<keyword evidence="4" id="KW-0378">Hydrolase</keyword>
<evidence type="ECO:0000256" key="4">
    <source>
        <dbReference type="ARBA" id="ARBA00022801"/>
    </source>
</evidence>
<dbReference type="GO" id="GO:0006004">
    <property type="term" value="P:fucose metabolic process"/>
    <property type="evidence" value="ECO:0007669"/>
    <property type="project" value="TreeGrafter"/>
</dbReference>
<proteinExistence type="inferred from homology"/>